<proteinExistence type="predicted"/>
<evidence type="ECO:0000313" key="1">
    <source>
        <dbReference type="EMBL" id="MBX47666.1"/>
    </source>
</evidence>
<dbReference type="EMBL" id="GGEC01067182">
    <property type="protein sequence ID" value="MBX47666.1"/>
    <property type="molecule type" value="Transcribed_RNA"/>
</dbReference>
<organism evidence="1">
    <name type="scientific">Rhizophora mucronata</name>
    <name type="common">Asiatic mangrove</name>
    <dbReference type="NCBI Taxonomy" id="61149"/>
    <lineage>
        <taxon>Eukaryota</taxon>
        <taxon>Viridiplantae</taxon>
        <taxon>Streptophyta</taxon>
        <taxon>Embryophyta</taxon>
        <taxon>Tracheophyta</taxon>
        <taxon>Spermatophyta</taxon>
        <taxon>Magnoliopsida</taxon>
        <taxon>eudicotyledons</taxon>
        <taxon>Gunneridae</taxon>
        <taxon>Pentapetalae</taxon>
        <taxon>rosids</taxon>
        <taxon>fabids</taxon>
        <taxon>Malpighiales</taxon>
        <taxon>Rhizophoraceae</taxon>
        <taxon>Rhizophora</taxon>
    </lineage>
</organism>
<dbReference type="AlphaFoldDB" id="A0A2P2NYS6"/>
<name>A0A2P2NYS6_RHIMU</name>
<accession>A0A2P2NYS6</accession>
<reference evidence="1" key="1">
    <citation type="submission" date="2018-02" db="EMBL/GenBank/DDBJ databases">
        <title>Rhizophora mucronata_Transcriptome.</title>
        <authorList>
            <person name="Meera S.P."/>
            <person name="Sreeshan A."/>
            <person name="Augustine A."/>
        </authorList>
    </citation>
    <scope>NUCLEOTIDE SEQUENCE</scope>
    <source>
        <tissue evidence="1">Leaf</tissue>
    </source>
</reference>
<protein>
    <submittedName>
        <fullName evidence="1">Uncharacterized protein</fullName>
    </submittedName>
</protein>
<sequence length="54" mass="6158">MHRQEIAAETATIQNLLWKPLGSQAKESQSRGPLIVHHQEIAADTPYHLPFFHL</sequence>